<reference evidence="1 2" key="2">
    <citation type="submission" date="2008-10" db="EMBL/GenBank/DDBJ databases">
        <authorList>
            <person name="Fulton L."/>
            <person name="Clifton S."/>
            <person name="Fulton B."/>
            <person name="Xu J."/>
            <person name="Minx P."/>
            <person name="Pepin K.H."/>
            <person name="Johnson M."/>
            <person name="Thiruvilangam P."/>
            <person name="Bhonagiri V."/>
            <person name="Nash W.E."/>
            <person name="Mardis E.R."/>
            <person name="Wilson R.K."/>
        </authorList>
    </citation>
    <scope>NUCLEOTIDE SEQUENCE [LARGE SCALE GENOMIC DNA]</scope>
    <source>
        <strain evidence="1 2">DSM 17855</strain>
    </source>
</reference>
<name>B6W539_9BACT</name>
<sequence>MDGLARQPVHHADTERRKRILVGGFPDEQAQCLLDEGVKTLLEREITRIAGYGRPEQGRHVHRVMARLGLHQCQLAADIVLDTLQLLPVIAPCHDIAVRADGGQPLAVRLVQVFLDPLAVNLVGTAVTGKRVHVPRRLLELAQVLRRIVDEEVLVHDMVAREQDAYRRGEGEPAVAAVGGEPFVTAVRGDIRGQVFRVGKGVQAEVVVAYPHLPGTECQVLQAGGVLLREREILLDDSRRGVRPGNLPVRQAYHAEQAAVVDDALELFAALHETGDGLLVRHLLRNDEAPREGVVTARRAAAFPARFGKEQVAGVLQIRSLVEMPLETAAEKTQVILADIGTVAFLDEEVLLVNDAVVRQHLDRLGPCRMDGLVFRLREREEFGQLHPVGHGDVRVLADDASVLHGQQRKLAFQRSCFHYVSHTFLFLEVGEINRRNFLRLMM</sequence>
<evidence type="ECO:0000313" key="2">
    <source>
        <dbReference type="Proteomes" id="UP000004849"/>
    </source>
</evidence>
<dbReference type="AlphaFoldDB" id="B6W539"/>
<organism evidence="1 2">
    <name type="scientific">Phocaeicola dorei DSM 17855</name>
    <dbReference type="NCBI Taxonomy" id="483217"/>
    <lineage>
        <taxon>Bacteria</taxon>
        <taxon>Pseudomonadati</taxon>
        <taxon>Bacteroidota</taxon>
        <taxon>Bacteroidia</taxon>
        <taxon>Bacteroidales</taxon>
        <taxon>Bacteroidaceae</taxon>
        <taxon>Phocaeicola</taxon>
    </lineage>
</organism>
<dbReference type="HOGENOM" id="CLU_617719_0_0_10"/>
<proteinExistence type="predicted"/>
<dbReference type="Proteomes" id="UP000004849">
    <property type="component" value="Unassembled WGS sequence"/>
</dbReference>
<accession>B6W539</accession>
<gene>
    <name evidence="1" type="ORF">BACDOR_04690</name>
</gene>
<reference evidence="1 2" key="1">
    <citation type="submission" date="2008-10" db="EMBL/GenBank/DDBJ databases">
        <title>Draft genome sequence of Bacteroides dorei (DSM 17855).</title>
        <authorList>
            <person name="Sudarsanam P."/>
            <person name="Ley R."/>
            <person name="Guruge J."/>
            <person name="Turnbaugh P.J."/>
            <person name="Mahowald M."/>
            <person name="Liep D."/>
            <person name="Gordon J."/>
        </authorList>
    </citation>
    <scope>NUCLEOTIDE SEQUENCE [LARGE SCALE GENOMIC DNA]</scope>
    <source>
        <strain evidence="1 2">DSM 17855</strain>
    </source>
</reference>
<dbReference type="EMBL" id="ABWZ01000084">
    <property type="protein sequence ID" value="EEB22867.1"/>
    <property type="molecule type" value="Genomic_DNA"/>
</dbReference>
<evidence type="ECO:0000313" key="1">
    <source>
        <dbReference type="EMBL" id="EEB22867.1"/>
    </source>
</evidence>
<protein>
    <submittedName>
        <fullName evidence="1">Uncharacterized protein</fullName>
    </submittedName>
</protein>